<evidence type="ECO:0000313" key="7">
    <source>
        <dbReference type="EMBL" id="CAG7827377.1"/>
    </source>
</evidence>
<evidence type="ECO:0000256" key="6">
    <source>
        <dbReference type="SAM" id="MobiDB-lite"/>
    </source>
</evidence>
<dbReference type="InterPro" id="IPR052035">
    <property type="entry name" value="ZnF_BED_domain_contain"/>
</dbReference>
<accession>A0A8J2L806</accession>
<gene>
    <name evidence="7" type="ORF">AFUS01_LOCUS37368</name>
</gene>
<name>A0A8J2L806_9HEXA</name>
<keyword evidence="5" id="KW-0539">Nucleus</keyword>
<comment type="subcellular location">
    <subcellularLocation>
        <location evidence="1">Nucleus</location>
    </subcellularLocation>
</comment>
<evidence type="ECO:0000256" key="5">
    <source>
        <dbReference type="ARBA" id="ARBA00023242"/>
    </source>
</evidence>
<dbReference type="Proteomes" id="UP000708208">
    <property type="component" value="Unassembled WGS sequence"/>
</dbReference>
<dbReference type="GO" id="GO:0008270">
    <property type="term" value="F:zinc ion binding"/>
    <property type="evidence" value="ECO:0007669"/>
    <property type="project" value="UniProtKB-KW"/>
</dbReference>
<proteinExistence type="predicted"/>
<comment type="caution">
    <text evidence="7">The sequence shown here is derived from an EMBL/GenBank/DDBJ whole genome shotgun (WGS) entry which is preliminary data.</text>
</comment>
<evidence type="ECO:0000256" key="3">
    <source>
        <dbReference type="ARBA" id="ARBA00022771"/>
    </source>
</evidence>
<organism evidence="7 8">
    <name type="scientific">Allacma fusca</name>
    <dbReference type="NCBI Taxonomy" id="39272"/>
    <lineage>
        <taxon>Eukaryota</taxon>
        <taxon>Metazoa</taxon>
        <taxon>Ecdysozoa</taxon>
        <taxon>Arthropoda</taxon>
        <taxon>Hexapoda</taxon>
        <taxon>Collembola</taxon>
        <taxon>Symphypleona</taxon>
        <taxon>Sminthuridae</taxon>
        <taxon>Allacma</taxon>
    </lineage>
</organism>
<protein>
    <submittedName>
        <fullName evidence="7">Uncharacterized protein</fullName>
    </submittedName>
</protein>
<keyword evidence="2" id="KW-0479">Metal-binding</keyword>
<evidence type="ECO:0000256" key="2">
    <source>
        <dbReference type="ARBA" id="ARBA00022723"/>
    </source>
</evidence>
<feature type="region of interest" description="Disordered" evidence="6">
    <location>
        <begin position="259"/>
        <end position="282"/>
    </location>
</feature>
<dbReference type="PANTHER" id="PTHR46481">
    <property type="entry name" value="ZINC FINGER BED DOMAIN-CONTAINING PROTEIN 4"/>
    <property type="match status" value="1"/>
</dbReference>
<dbReference type="GO" id="GO:0005634">
    <property type="term" value="C:nucleus"/>
    <property type="evidence" value="ECO:0007669"/>
    <property type="project" value="UniProtKB-SubCell"/>
</dbReference>
<keyword evidence="8" id="KW-1185">Reference proteome</keyword>
<dbReference type="OrthoDB" id="1607513at2759"/>
<dbReference type="AlphaFoldDB" id="A0A8J2L806"/>
<dbReference type="PANTHER" id="PTHR46481:SF10">
    <property type="entry name" value="ZINC FINGER BED DOMAIN-CONTAINING PROTEIN 39"/>
    <property type="match status" value="1"/>
</dbReference>
<evidence type="ECO:0000256" key="1">
    <source>
        <dbReference type="ARBA" id="ARBA00004123"/>
    </source>
</evidence>
<dbReference type="EMBL" id="CAJVCH010543291">
    <property type="protein sequence ID" value="CAG7827377.1"/>
    <property type="molecule type" value="Genomic_DNA"/>
</dbReference>
<keyword evidence="3" id="KW-0863">Zinc-finger</keyword>
<evidence type="ECO:0000256" key="4">
    <source>
        <dbReference type="ARBA" id="ARBA00022833"/>
    </source>
</evidence>
<keyword evidence="4" id="KW-0862">Zinc</keyword>
<sequence length="344" mass="39204">MFKKELRSGTSNLLKHLRYAHENKLPKNSGGKAEDAKGSLPEAFKNVIRKCSDEELHRLIVEFIIMTDQPFSIVEADSFEKLIEFLAQKSIKIPRRDSVKRKIETMFEREKANVAELIKNAPEKIFIVVDCWTSRTGKSFHGILATFIDADWKYQQLVLDFDILQGRHKGKKLAESIFKVLNEFGITSKLLAVTCDNASNMNTMVEELARLLKAEKIDLKPEDRRVRCLAHIINLACQSAISVLKQIEPADVPQGYSQVLDSSESEDDMSDAKSPTPGGKKKYSIYSRLKQAIVKIRKSNNLRDSMSHFCDTMGVPKLQLIKDMVVRWNSTLKMLKRCLELQKA</sequence>
<evidence type="ECO:0000313" key="8">
    <source>
        <dbReference type="Proteomes" id="UP000708208"/>
    </source>
</evidence>
<reference evidence="7" key="1">
    <citation type="submission" date="2021-06" db="EMBL/GenBank/DDBJ databases">
        <authorList>
            <person name="Hodson N. C."/>
            <person name="Mongue J. A."/>
            <person name="Jaron S. K."/>
        </authorList>
    </citation>
    <scope>NUCLEOTIDE SEQUENCE</scope>
</reference>